<dbReference type="Proteomes" id="UP000265520">
    <property type="component" value="Unassembled WGS sequence"/>
</dbReference>
<sequence length="34" mass="4059">VPSSEMDEFHDNANRLGYEYNVVIDDLFFQLLMH</sequence>
<name>A0A392Q8S1_9FABA</name>
<reference evidence="1 2" key="1">
    <citation type="journal article" date="2018" name="Front. Plant Sci.">
        <title>Red Clover (Trifolium pratense) and Zigzag Clover (T. medium) - A Picture of Genomic Similarities and Differences.</title>
        <authorList>
            <person name="Dluhosova J."/>
            <person name="Istvanek J."/>
            <person name="Nedelnik J."/>
            <person name="Repkova J."/>
        </authorList>
    </citation>
    <scope>NUCLEOTIDE SEQUENCE [LARGE SCALE GENOMIC DNA]</scope>
    <source>
        <strain evidence="2">cv. 10/8</strain>
        <tissue evidence="1">Leaf</tissue>
    </source>
</reference>
<evidence type="ECO:0000313" key="2">
    <source>
        <dbReference type="Proteomes" id="UP000265520"/>
    </source>
</evidence>
<proteinExistence type="predicted"/>
<dbReference type="AlphaFoldDB" id="A0A392Q8S1"/>
<dbReference type="EMBL" id="LXQA010118939">
    <property type="protein sequence ID" value="MCI20249.1"/>
    <property type="molecule type" value="Genomic_DNA"/>
</dbReference>
<feature type="non-terminal residue" evidence="1">
    <location>
        <position position="1"/>
    </location>
</feature>
<comment type="caution">
    <text evidence="1">The sequence shown here is derived from an EMBL/GenBank/DDBJ whole genome shotgun (WGS) entry which is preliminary data.</text>
</comment>
<organism evidence="1 2">
    <name type="scientific">Trifolium medium</name>
    <dbReference type="NCBI Taxonomy" id="97028"/>
    <lineage>
        <taxon>Eukaryota</taxon>
        <taxon>Viridiplantae</taxon>
        <taxon>Streptophyta</taxon>
        <taxon>Embryophyta</taxon>
        <taxon>Tracheophyta</taxon>
        <taxon>Spermatophyta</taxon>
        <taxon>Magnoliopsida</taxon>
        <taxon>eudicotyledons</taxon>
        <taxon>Gunneridae</taxon>
        <taxon>Pentapetalae</taxon>
        <taxon>rosids</taxon>
        <taxon>fabids</taxon>
        <taxon>Fabales</taxon>
        <taxon>Fabaceae</taxon>
        <taxon>Papilionoideae</taxon>
        <taxon>50 kb inversion clade</taxon>
        <taxon>NPAAA clade</taxon>
        <taxon>Hologalegina</taxon>
        <taxon>IRL clade</taxon>
        <taxon>Trifolieae</taxon>
        <taxon>Trifolium</taxon>
    </lineage>
</organism>
<keyword evidence="2" id="KW-1185">Reference proteome</keyword>
<evidence type="ECO:0000313" key="1">
    <source>
        <dbReference type="EMBL" id="MCI20249.1"/>
    </source>
</evidence>
<accession>A0A392Q8S1</accession>
<protein>
    <submittedName>
        <fullName evidence="1">Threonine dehydratase biosynthetic chloroplastic-like</fullName>
    </submittedName>
</protein>